<comment type="caution">
    <text evidence="3">The sequence shown here is derived from an EMBL/GenBank/DDBJ whole genome shotgun (WGS) entry which is preliminary data.</text>
</comment>
<dbReference type="Proteomes" id="UP000615326">
    <property type="component" value="Unassembled WGS sequence"/>
</dbReference>
<dbReference type="RefSeq" id="WP_173576045.1">
    <property type="nucleotide sequence ID" value="NZ_WOSW01000002.1"/>
</dbReference>
<proteinExistence type="predicted"/>
<evidence type="ECO:0000256" key="1">
    <source>
        <dbReference type="SAM" id="MobiDB-lite"/>
    </source>
</evidence>
<organism evidence="3 4">
    <name type="scientific">Acetobacter fallax</name>
    <dbReference type="NCBI Taxonomy" id="1737473"/>
    <lineage>
        <taxon>Bacteria</taxon>
        <taxon>Pseudomonadati</taxon>
        <taxon>Pseudomonadota</taxon>
        <taxon>Alphaproteobacteria</taxon>
        <taxon>Acetobacterales</taxon>
        <taxon>Acetobacteraceae</taxon>
        <taxon>Acetobacter</taxon>
    </lineage>
</organism>
<dbReference type="Pfam" id="PF05096">
    <property type="entry name" value="Glu_cyclase_2"/>
    <property type="match status" value="1"/>
</dbReference>
<dbReference type="PANTHER" id="PTHR31270">
    <property type="entry name" value="GLUTAMINYL-PEPTIDE CYCLOTRANSFERASE"/>
    <property type="match status" value="1"/>
</dbReference>
<sequence>MIRHTRITATLCLFIANLLPLPAAATPAPIYDVAVQATFPHDPHAFTEGLFFLDGDLYESTGMAGHSWIRKEQLSTAKPLQETRLDTPYFGEGIITWKDRLYQLTWRDQIGFIYDRKTLKPEGQFTYPGEGWSFTSNDQWLIMSDGSSKLRFLDPKTLRQTSTLSVTADGCPVPRLNELEWVNGQIYANIWLTNLIARIDPKTGVVTSFLDLSHIGPPRAPDSNNVLNGIAWDPQGKRLFVTGKLWPALYQIAITGKTGANISCNGSQNTGTPDENDNTRHALR</sequence>
<accession>A0ABX0K576</accession>
<evidence type="ECO:0000256" key="2">
    <source>
        <dbReference type="SAM" id="SignalP"/>
    </source>
</evidence>
<reference evidence="3 4" key="1">
    <citation type="journal article" date="2020" name="Int. J. Syst. Evol. Microbiol.">
        <title>Novel acetic acid bacteria from cider fermentations: Acetobacter conturbans sp. nov. and Acetobacter fallax sp. nov.</title>
        <authorList>
            <person name="Sombolestani A.S."/>
            <person name="Cleenwerck I."/>
            <person name="Cnockaert M."/>
            <person name="Borremans W."/>
            <person name="Wieme A.D."/>
            <person name="De Vuyst L."/>
            <person name="Vandamme P."/>
        </authorList>
    </citation>
    <scope>NUCLEOTIDE SEQUENCE [LARGE SCALE GENOMIC DNA]</scope>
    <source>
        <strain evidence="3 4">LMG 1637</strain>
    </source>
</reference>
<dbReference type="EMBL" id="WOSW01000002">
    <property type="protein sequence ID" value="NHO31444.1"/>
    <property type="molecule type" value="Genomic_DNA"/>
</dbReference>
<evidence type="ECO:0000313" key="4">
    <source>
        <dbReference type="Proteomes" id="UP000615326"/>
    </source>
</evidence>
<dbReference type="InterPro" id="IPR007788">
    <property type="entry name" value="QCT"/>
</dbReference>
<feature type="chain" id="PRO_5045735402" evidence="2">
    <location>
        <begin position="26"/>
        <end position="284"/>
    </location>
</feature>
<name>A0ABX0K576_9PROT</name>
<gene>
    <name evidence="3" type="ORF">GOB84_02515</name>
</gene>
<dbReference type="SUPFAM" id="SSF50969">
    <property type="entry name" value="YVTN repeat-like/Quinoprotein amine dehydrogenase"/>
    <property type="match status" value="1"/>
</dbReference>
<feature type="region of interest" description="Disordered" evidence="1">
    <location>
        <begin position="265"/>
        <end position="284"/>
    </location>
</feature>
<keyword evidence="4" id="KW-1185">Reference proteome</keyword>
<dbReference type="PANTHER" id="PTHR31270:SF1">
    <property type="entry name" value="GLUTAMINYL-PEPTIDE CYCLOTRANSFERASE"/>
    <property type="match status" value="1"/>
</dbReference>
<protein>
    <submittedName>
        <fullName evidence="3">Glutaminyl-peptide cyclotransferase</fullName>
    </submittedName>
</protein>
<keyword evidence="2" id="KW-0732">Signal</keyword>
<dbReference type="InterPro" id="IPR011044">
    <property type="entry name" value="Quino_amine_DH_bsu"/>
</dbReference>
<evidence type="ECO:0000313" key="3">
    <source>
        <dbReference type="EMBL" id="NHO31444.1"/>
    </source>
</evidence>
<feature type="signal peptide" evidence="2">
    <location>
        <begin position="1"/>
        <end position="25"/>
    </location>
</feature>